<sequence length="632" mass="71100">MTPRSQHSQHQQNVPLFSRIMYPSHDAQTRPPSPSTPDESPPDDDAVPPFGVTVDSVCESLKISRVLHDKLLQSYFANMTAFTLFKPRVERKLYHMHHQSEADALAAAMFSFAARHVRDTGEPSDCPSPAYFAQIAALNLHESLDRYGDLRPPFWLLQASILITFYHLTRSVRSKSWRTLGDCIRLAYDLNLHIVDANHDPNGKGDRSKETDINRWSAMEERRRAWWAIWEMDVFASTIRQLPTAIDPGLNLTLLPVPDSCWFSGTYQDSCFLVEDCSLRWKTLAQSGNKSSKAWFIVMNSLMKNTQRIVYPSGSAMKSVSGKQLKTDQDELDIMANSLYCTVTAIPQELLYQGDTLDFRLEPESGGTTRQQHADKYSLHVMTQLCRFMIYHHKICAHAPWLPRSRGSSDTPAQTTSEWSNYMNASDEICTVVRNSARDHYKYVNPFLANTLWFAAAAQCACRVFGPPTYNKRLTGSRLDLLKLTIDQYIHFWNGMDNLKNKLARIEARLKNMMDPTPPTGSTRGKQQAPRPNHPPETPTVGPSSGDGGSEPMFSLHPTASGQTPTVPPSLPADITTNEYFYLDSSLVPDAYDFTQSFGMPGQQDMFGTADPMSLSPFGLEELLMASMAQGF</sequence>
<dbReference type="GO" id="GO:0005634">
    <property type="term" value="C:nucleus"/>
    <property type="evidence" value="ECO:0007669"/>
    <property type="project" value="UniProtKB-SubCell"/>
</dbReference>
<evidence type="ECO:0000313" key="8">
    <source>
        <dbReference type="EMBL" id="RKU43482.1"/>
    </source>
</evidence>
<dbReference type="OrthoDB" id="3862662at2759"/>
<dbReference type="EMBL" id="QVQW01000042">
    <property type="protein sequence ID" value="RKU43482.1"/>
    <property type="molecule type" value="Genomic_DNA"/>
</dbReference>
<feature type="domain" description="Xylanolytic transcriptional activator regulatory" evidence="7">
    <location>
        <begin position="176"/>
        <end position="262"/>
    </location>
</feature>
<evidence type="ECO:0000256" key="1">
    <source>
        <dbReference type="ARBA" id="ARBA00004123"/>
    </source>
</evidence>
<evidence type="ECO:0000256" key="2">
    <source>
        <dbReference type="ARBA" id="ARBA00022723"/>
    </source>
</evidence>
<keyword evidence="5" id="KW-0539">Nucleus</keyword>
<dbReference type="CDD" id="cd12148">
    <property type="entry name" value="fungal_TF_MHR"/>
    <property type="match status" value="1"/>
</dbReference>
<evidence type="ECO:0000259" key="7">
    <source>
        <dbReference type="SMART" id="SM00906"/>
    </source>
</evidence>
<dbReference type="PANTHER" id="PTHR47338">
    <property type="entry name" value="ZN(II)2CYS6 TRANSCRIPTION FACTOR (EUROFUNG)-RELATED"/>
    <property type="match status" value="1"/>
</dbReference>
<comment type="subcellular location">
    <subcellularLocation>
        <location evidence="1">Nucleus</location>
    </subcellularLocation>
</comment>
<accession>A0A420Y6I0</accession>
<proteinExistence type="predicted"/>
<dbReference type="GO" id="GO:0008270">
    <property type="term" value="F:zinc ion binding"/>
    <property type="evidence" value="ECO:0007669"/>
    <property type="project" value="InterPro"/>
</dbReference>
<comment type="caution">
    <text evidence="8">The sequence shown here is derived from an EMBL/GenBank/DDBJ whole genome shotgun (WGS) entry which is preliminary data.</text>
</comment>
<keyword evidence="9" id="KW-1185">Reference proteome</keyword>
<dbReference type="InterPro" id="IPR007219">
    <property type="entry name" value="XnlR_reg_dom"/>
</dbReference>
<dbReference type="STRING" id="177199.A0A420Y6I0"/>
<keyword evidence="2" id="KW-0479">Metal-binding</keyword>
<protein>
    <recommendedName>
        <fullName evidence="7">Xylanolytic transcriptional activator regulatory domain-containing protein</fullName>
    </recommendedName>
</protein>
<name>A0A420Y6I0_9PEZI</name>
<dbReference type="GO" id="GO:0003677">
    <property type="term" value="F:DNA binding"/>
    <property type="evidence" value="ECO:0007669"/>
    <property type="project" value="InterPro"/>
</dbReference>
<dbReference type="InterPro" id="IPR050815">
    <property type="entry name" value="TF_fung"/>
</dbReference>
<evidence type="ECO:0000313" key="9">
    <source>
        <dbReference type="Proteomes" id="UP000275385"/>
    </source>
</evidence>
<evidence type="ECO:0000256" key="6">
    <source>
        <dbReference type="SAM" id="MobiDB-lite"/>
    </source>
</evidence>
<keyword evidence="4" id="KW-0804">Transcription</keyword>
<feature type="region of interest" description="Disordered" evidence="6">
    <location>
        <begin position="512"/>
        <end position="572"/>
    </location>
</feature>
<dbReference type="SMART" id="SM00906">
    <property type="entry name" value="Fungal_trans"/>
    <property type="match status" value="1"/>
</dbReference>
<feature type="region of interest" description="Disordered" evidence="6">
    <location>
        <begin position="1"/>
        <end position="49"/>
    </location>
</feature>
<dbReference type="GO" id="GO:0006351">
    <property type="term" value="P:DNA-templated transcription"/>
    <property type="evidence" value="ECO:0007669"/>
    <property type="project" value="InterPro"/>
</dbReference>
<feature type="compositionally biased region" description="Polar residues" evidence="6">
    <location>
        <begin position="1"/>
        <end position="15"/>
    </location>
</feature>
<dbReference type="AlphaFoldDB" id="A0A420Y6I0"/>
<organism evidence="8 9">
    <name type="scientific">Coniochaeta pulveracea</name>
    <dbReference type="NCBI Taxonomy" id="177199"/>
    <lineage>
        <taxon>Eukaryota</taxon>
        <taxon>Fungi</taxon>
        <taxon>Dikarya</taxon>
        <taxon>Ascomycota</taxon>
        <taxon>Pezizomycotina</taxon>
        <taxon>Sordariomycetes</taxon>
        <taxon>Sordariomycetidae</taxon>
        <taxon>Coniochaetales</taxon>
        <taxon>Coniochaetaceae</taxon>
        <taxon>Coniochaeta</taxon>
    </lineage>
</organism>
<evidence type="ECO:0000256" key="5">
    <source>
        <dbReference type="ARBA" id="ARBA00023242"/>
    </source>
</evidence>
<dbReference type="Proteomes" id="UP000275385">
    <property type="component" value="Unassembled WGS sequence"/>
</dbReference>
<keyword evidence="3" id="KW-0805">Transcription regulation</keyword>
<evidence type="ECO:0000256" key="4">
    <source>
        <dbReference type="ARBA" id="ARBA00023163"/>
    </source>
</evidence>
<evidence type="ECO:0000256" key="3">
    <source>
        <dbReference type="ARBA" id="ARBA00023015"/>
    </source>
</evidence>
<dbReference type="PANTHER" id="PTHR47338:SF10">
    <property type="entry name" value="TRANSCRIPTION FACTOR DOMAIN-CONTAINING PROTEIN-RELATED"/>
    <property type="match status" value="1"/>
</dbReference>
<dbReference type="GO" id="GO:0000981">
    <property type="term" value="F:DNA-binding transcription factor activity, RNA polymerase II-specific"/>
    <property type="evidence" value="ECO:0007669"/>
    <property type="project" value="InterPro"/>
</dbReference>
<dbReference type="Pfam" id="PF04082">
    <property type="entry name" value="Fungal_trans"/>
    <property type="match status" value="1"/>
</dbReference>
<gene>
    <name evidence="8" type="ORF">DL546_003068</name>
</gene>
<reference evidence="8 9" key="1">
    <citation type="submission" date="2018-08" db="EMBL/GenBank/DDBJ databases">
        <title>Draft genome of the lignicolous fungus Coniochaeta pulveracea.</title>
        <authorList>
            <person name="Borstlap C.J."/>
            <person name="De Witt R.N."/>
            <person name="Botha A."/>
            <person name="Volschenk H."/>
        </authorList>
    </citation>
    <scope>NUCLEOTIDE SEQUENCE [LARGE SCALE GENOMIC DNA]</scope>
    <source>
        <strain evidence="8 9">CAB683</strain>
    </source>
</reference>